<dbReference type="AlphaFoldDB" id="A0A1J9S7Q9"/>
<gene>
    <name evidence="3" type="ORF">BKCO1_1100087</name>
</gene>
<evidence type="ECO:0000256" key="2">
    <source>
        <dbReference type="SAM" id="MobiDB-lite"/>
    </source>
</evidence>
<evidence type="ECO:0000256" key="1">
    <source>
        <dbReference type="SAM" id="Coils"/>
    </source>
</evidence>
<protein>
    <submittedName>
        <fullName evidence="3">Uncharacterized protein</fullName>
    </submittedName>
</protein>
<dbReference type="OrthoDB" id="10571684at2759"/>
<feature type="coiled-coil region" evidence="1">
    <location>
        <begin position="122"/>
        <end position="149"/>
    </location>
</feature>
<feature type="region of interest" description="Disordered" evidence="2">
    <location>
        <begin position="1"/>
        <end position="27"/>
    </location>
</feature>
<reference evidence="3 4" key="1">
    <citation type="submission" date="2016-10" db="EMBL/GenBank/DDBJ databases">
        <title>Proteomics and genomics reveal pathogen-plant mechanisms compatible with a hemibiotrophic lifestyle of Diplodia corticola.</title>
        <authorList>
            <person name="Fernandes I."/>
            <person name="De Jonge R."/>
            <person name="Van De Peer Y."/>
            <person name="Devreese B."/>
            <person name="Alves A."/>
            <person name="Esteves A.C."/>
        </authorList>
    </citation>
    <scope>NUCLEOTIDE SEQUENCE [LARGE SCALE GENOMIC DNA]</scope>
    <source>
        <strain evidence="3 4">CBS 112549</strain>
    </source>
</reference>
<organism evidence="3 4">
    <name type="scientific">Diplodia corticola</name>
    <dbReference type="NCBI Taxonomy" id="236234"/>
    <lineage>
        <taxon>Eukaryota</taxon>
        <taxon>Fungi</taxon>
        <taxon>Dikarya</taxon>
        <taxon>Ascomycota</taxon>
        <taxon>Pezizomycotina</taxon>
        <taxon>Dothideomycetes</taxon>
        <taxon>Dothideomycetes incertae sedis</taxon>
        <taxon>Botryosphaeriales</taxon>
        <taxon>Botryosphaeriaceae</taxon>
        <taxon>Diplodia</taxon>
    </lineage>
</organism>
<keyword evidence="1" id="KW-0175">Coiled coil</keyword>
<evidence type="ECO:0000313" key="3">
    <source>
        <dbReference type="EMBL" id="OJD36527.1"/>
    </source>
</evidence>
<name>A0A1J9S7Q9_9PEZI</name>
<comment type="caution">
    <text evidence="3">The sequence shown here is derived from an EMBL/GenBank/DDBJ whole genome shotgun (WGS) entry which is preliminary data.</text>
</comment>
<dbReference type="RefSeq" id="XP_020132787.1">
    <property type="nucleotide sequence ID" value="XM_020270447.1"/>
</dbReference>
<dbReference type="EMBL" id="MNUE01000011">
    <property type="protein sequence ID" value="OJD36527.1"/>
    <property type="molecule type" value="Genomic_DNA"/>
</dbReference>
<evidence type="ECO:0000313" key="4">
    <source>
        <dbReference type="Proteomes" id="UP000183809"/>
    </source>
</evidence>
<proteinExistence type="predicted"/>
<keyword evidence="4" id="KW-1185">Reference proteome</keyword>
<accession>A0A1J9S7Q9</accession>
<dbReference type="GeneID" id="31010706"/>
<dbReference type="Proteomes" id="UP000183809">
    <property type="component" value="Unassembled WGS sequence"/>
</dbReference>
<sequence length="440" mass="48811">MPWDPDKAPGPSRLKRTAQPPVPLNLGPPVRTLKSIVENSTKAIAPDGTKINPVPFLLSYKDVQLCSAEFRHSPSTTDEAYAIASTSNIRHCVCPVCAPLIAAQVVFYYARRRYRTDCEAAMQKYTFEYDRLNQTLQQAKHTLDVVTADVRMKQAVFYRNLTLQEKNSSGSGNENDTSQRQGVRWNEVTCGTGDHLPHSLQNDERKQYHHEHMKGSIGCSSKTHVPLPSAPCGHTPSHPLDTSGYGIAFCDFYHRDQETGEKDEQCDCKEHKDALGLDAVTDELTPLPPQPAAPIAAALLIAALTFSTPGPLDIKDDSGLQGYLDVYQCLHNLPKDPSIPCAHINEFVTAYSPDAHMCLPCARLVSARRALFAAKQAMYEVEQSNVTGTELEVESVFTTRKQAEQLVQWREEAHDAMTAVARADHFVCNEIESFIVFGKE</sequence>